<accession>A0A067TEK6</accession>
<evidence type="ECO:0000313" key="4">
    <source>
        <dbReference type="Proteomes" id="UP000027222"/>
    </source>
</evidence>
<dbReference type="OrthoDB" id="430436at2759"/>
<evidence type="ECO:0000313" key="3">
    <source>
        <dbReference type="EMBL" id="KDR80787.1"/>
    </source>
</evidence>
<dbReference type="Gene3D" id="3.40.50.720">
    <property type="entry name" value="NAD(P)-binding Rossmann-like Domain"/>
    <property type="match status" value="1"/>
</dbReference>
<dbReference type="EMBL" id="KL142371">
    <property type="protein sequence ID" value="KDR80787.1"/>
    <property type="molecule type" value="Genomic_DNA"/>
</dbReference>
<organism evidence="3 4">
    <name type="scientific">Galerina marginata (strain CBS 339.88)</name>
    <dbReference type="NCBI Taxonomy" id="685588"/>
    <lineage>
        <taxon>Eukaryota</taxon>
        <taxon>Fungi</taxon>
        <taxon>Dikarya</taxon>
        <taxon>Basidiomycota</taxon>
        <taxon>Agaricomycotina</taxon>
        <taxon>Agaricomycetes</taxon>
        <taxon>Agaricomycetidae</taxon>
        <taxon>Agaricales</taxon>
        <taxon>Agaricineae</taxon>
        <taxon>Strophariaceae</taxon>
        <taxon>Galerina</taxon>
    </lineage>
</organism>
<comment type="subcellular location">
    <subcellularLocation>
        <location evidence="1">Mitochondrion outer membrane</location>
        <topology evidence="1">Peripheral membrane protein</topology>
    </subcellularLocation>
</comment>
<sequence>MADSKSALIIGATGQTGRHLLQNLLASSHFTRVGEYGRKVTPASEITLGKDKLEQKIIDFEKIHESGLNKEKWDVVFITLGTTKALAGSAEAFEKIDRDAAKEARFAGSSQRLIYCSAGEANPKSALLYPRSKGLTEVGLAGLGYTDFIVFRPAFLAGTQRGDHRLAESIVGKITSVLSHVSSAVEIQVSDLAQAMYQAGKLGSDAIPPSINATQGGEGDDKFTLIKNAGALKFAELKD</sequence>
<proteinExistence type="inferred from homology"/>
<dbReference type="Proteomes" id="UP000027222">
    <property type="component" value="Unassembled WGS sequence"/>
</dbReference>
<name>A0A067TEK6_GALM3</name>
<dbReference type="SUPFAM" id="SSF51735">
    <property type="entry name" value="NAD(P)-binding Rossmann-fold domains"/>
    <property type="match status" value="1"/>
</dbReference>
<evidence type="ECO:0000256" key="1">
    <source>
        <dbReference type="ARBA" id="ARBA00004450"/>
    </source>
</evidence>
<protein>
    <recommendedName>
        <fullName evidence="5">NAD(P)-binding domain-containing protein</fullName>
    </recommendedName>
</protein>
<evidence type="ECO:0000256" key="2">
    <source>
        <dbReference type="ARBA" id="ARBA00006617"/>
    </source>
</evidence>
<gene>
    <name evidence="3" type="ORF">GALMADRAFT_276967</name>
</gene>
<keyword evidence="4" id="KW-1185">Reference proteome</keyword>
<dbReference type="AlphaFoldDB" id="A0A067TEK6"/>
<dbReference type="GO" id="GO:0051170">
    <property type="term" value="P:import into nucleus"/>
    <property type="evidence" value="ECO:0007669"/>
    <property type="project" value="TreeGrafter"/>
</dbReference>
<dbReference type="PANTHER" id="PTHR14097">
    <property type="entry name" value="OXIDOREDUCTASE HTATIP2"/>
    <property type="match status" value="1"/>
</dbReference>
<evidence type="ECO:0008006" key="5">
    <source>
        <dbReference type="Google" id="ProtNLM"/>
    </source>
</evidence>
<dbReference type="STRING" id="685588.A0A067TEK6"/>
<dbReference type="PANTHER" id="PTHR14097:SF7">
    <property type="entry name" value="OXIDOREDUCTASE HTATIP2"/>
    <property type="match status" value="1"/>
</dbReference>
<dbReference type="InterPro" id="IPR036291">
    <property type="entry name" value="NAD(P)-bd_dom_sf"/>
</dbReference>
<reference evidence="4" key="1">
    <citation type="journal article" date="2014" name="Proc. Natl. Acad. Sci. U.S.A.">
        <title>Extensive sampling of basidiomycete genomes demonstrates inadequacy of the white-rot/brown-rot paradigm for wood decay fungi.</title>
        <authorList>
            <person name="Riley R."/>
            <person name="Salamov A.A."/>
            <person name="Brown D.W."/>
            <person name="Nagy L.G."/>
            <person name="Floudas D."/>
            <person name="Held B.W."/>
            <person name="Levasseur A."/>
            <person name="Lombard V."/>
            <person name="Morin E."/>
            <person name="Otillar R."/>
            <person name="Lindquist E.A."/>
            <person name="Sun H."/>
            <person name="LaButti K.M."/>
            <person name="Schmutz J."/>
            <person name="Jabbour D."/>
            <person name="Luo H."/>
            <person name="Baker S.E."/>
            <person name="Pisabarro A.G."/>
            <person name="Walton J.D."/>
            <person name="Blanchette R.A."/>
            <person name="Henrissat B."/>
            <person name="Martin F."/>
            <person name="Cullen D."/>
            <person name="Hibbett D.S."/>
            <person name="Grigoriev I.V."/>
        </authorList>
    </citation>
    <scope>NUCLEOTIDE SEQUENCE [LARGE SCALE GENOMIC DNA]</scope>
    <source>
        <strain evidence="4">CBS 339.88</strain>
    </source>
</reference>
<dbReference type="GO" id="GO:0005741">
    <property type="term" value="C:mitochondrial outer membrane"/>
    <property type="evidence" value="ECO:0007669"/>
    <property type="project" value="UniProtKB-SubCell"/>
</dbReference>
<dbReference type="HOGENOM" id="CLU_071330_3_1_1"/>
<comment type="similarity">
    <text evidence="2">Belongs to the FMP52 family.</text>
</comment>